<protein>
    <submittedName>
        <fullName evidence="5 6">Rapamycin-insensitive companion of mTOR, putative</fullName>
    </submittedName>
</protein>
<dbReference type="VEuPathDB" id="VectorBase:ISCW018420"/>
<evidence type="ECO:0000256" key="1">
    <source>
        <dbReference type="ARBA" id="ARBA00008878"/>
    </source>
</evidence>
<dbReference type="SMART" id="SM01310">
    <property type="entry name" value="RICTOR_V"/>
    <property type="match status" value="1"/>
</dbReference>
<dbReference type="STRING" id="6945.B7PHW3"/>
<dbReference type="SMART" id="SM01307">
    <property type="entry name" value="RICTOR_M"/>
    <property type="match status" value="1"/>
</dbReference>
<dbReference type="GO" id="GO:0038203">
    <property type="term" value="P:TORC2 signaling"/>
    <property type="evidence" value="ECO:0000318"/>
    <property type="project" value="GO_Central"/>
</dbReference>
<dbReference type="HOGENOM" id="CLU_001013_0_0_1"/>
<evidence type="ECO:0000313" key="5">
    <source>
        <dbReference type="EMBL" id="EEC06185.1"/>
    </source>
</evidence>
<gene>
    <name evidence="5" type="ORF">IscW_ISCW018420</name>
</gene>
<dbReference type="PaxDb" id="6945-B7PHW3"/>
<dbReference type="InterPro" id="IPR029453">
    <property type="entry name" value="Rictor_IV"/>
</dbReference>
<dbReference type="EMBL" id="ABJB010658373">
    <property type="status" value="NOT_ANNOTATED_CDS"/>
    <property type="molecule type" value="Genomic_DNA"/>
</dbReference>
<feature type="non-terminal residue" evidence="5">
    <location>
        <position position="1"/>
    </location>
</feature>
<dbReference type="Gene3D" id="1.25.10.10">
    <property type="entry name" value="Leucine-rich Repeat Variant"/>
    <property type="match status" value="1"/>
</dbReference>
<dbReference type="PANTHER" id="PTHR13298">
    <property type="entry name" value="CYTOSOLIC REGULATOR PIANISSIMO"/>
    <property type="match status" value="1"/>
</dbReference>
<feature type="domain" description="Rapamycin-insensitive companion of mTOR N-terminal" evidence="3">
    <location>
        <begin position="43"/>
        <end position="424"/>
    </location>
</feature>
<proteinExistence type="inferred from homology"/>
<dbReference type="GO" id="GO:0043539">
    <property type="term" value="F:protein serine/threonine kinase activator activity"/>
    <property type="evidence" value="ECO:0000318"/>
    <property type="project" value="GO_Central"/>
</dbReference>
<evidence type="ECO:0000313" key="7">
    <source>
        <dbReference type="Proteomes" id="UP000001555"/>
    </source>
</evidence>
<dbReference type="SMART" id="SM01303">
    <property type="entry name" value="RasGEF_N_2"/>
    <property type="match status" value="1"/>
</dbReference>
<dbReference type="Pfam" id="PF14664">
    <property type="entry name" value="RICTOR_N"/>
    <property type="match status" value="1"/>
</dbReference>
<dbReference type="OrthoDB" id="271111at2759"/>
<evidence type="ECO:0000259" key="3">
    <source>
        <dbReference type="SMART" id="SM01308"/>
    </source>
</evidence>
<dbReference type="GO" id="GO:0031932">
    <property type="term" value="C:TORC2 complex"/>
    <property type="evidence" value="ECO:0000318"/>
    <property type="project" value="GO_Central"/>
</dbReference>
<organism>
    <name type="scientific">Ixodes scapularis</name>
    <name type="common">Black-legged tick</name>
    <name type="synonym">Deer tick</name>
    <dbReference type="NCBI Taxonomy" id="6945"/>
    <lineage>
        <taxon>Eukaryota</taxon>
        <taxon>Metazoa</taxon>
        <taxon>Ecdysozoa</taxon>
        <taxon>Arthropoda</taxon>
        <taxon>Chelicerata</taxon>
        <taxon>Arachnida</taxon>
        <taxon>Acari</taxon>
        <taxon>Parasitiformes</taxon>
        <taxon>Ixodida</taxon>
        <taxon>Ixodoidea</taxon>
        <taxon>Ixodidae</taxon>
        <taxon>Ixodinae</taxon>
        <taxon>Ixodes</taxon>
    </lineage>
</organism>
<dbReference type="InterPro" id="IPR028268">
    <property type="entry name" value="Pianissimo_fam"/>
</dbReference>
<feature type="domain" description="Rapamycin-insensitive companion of mTOR" evidence="4">
    <location>
        <begin position="901"/>
        <end position="973"/>
    </location>
</feature>
<dbReference type="VEuPathDB" id="VectorBase:ISCI018420"/>
<dbReference type="VEuPathDB" id="VectorBase:ISCP_037710"/>
<dbReference type="FunCoup" id="B7PHW3">
    <property type="interactions" value="332"/>
</dbReference>
<dbReference type="EnsemblMetazoa" id="ISCW018420-RA">
    <property type="protein sequence ID" value="ISCW018420-PA"/>
    <property type="gene ID" value="ISCW018420"/>
</dbReference>
<evidence type="ECO:0000313" key="6">
    <source>
        <dbReference type="EnsemblMetazoa" id="ISCW018420-PA"/>
    </source>
</evidence>
<feature type="non-terminal residue" evidence="5">
    <location>
        <position position="987"/>
    </location>
</feature>
<feature type="domain" description="Rapamycin-insensitive companion of mTOR middle" evidence="2">
    <location>
        <begin position="506"/>
        <end position="729"/>
    </location>
</feature>
<sequence>VAERHDSEEETVHLDLTKGVGDNLREILVYLVRQEGVSKNRKLAYLNSLVKLSPKITDETELGFSLEEVFCCLRVLLVHDASEVRAGCLRALRHLVRDASAARALVRSHVPVLVARALDAALESRTERLQALRLVRRLVTLAPDDLPPQLARCLVAVAADGAKERDDLVRACLGTLCELALLNPKLCVETGGFRTLLHSVLDCPQPHIAEAMLGVLFHSINDPATRHLLRLDIDLEYLVAPFTDSHFRYADDLPENSLSDDRELRFQTSRIAMTSVLRSWPGMVYFCKPPPSGSQSLVEVLCLPLPDARKNILALFYDIFCLALPAWTSDFEAALASSDRAAMQESWKLYEGFVAAEGRDLLPPVTKHRQVEPLLCRRLSSLLPAFLTLLSALVEVIVTSEDAMAIQATILLAELLYMASMFLPSEASRHCHCLPTLMSQAASFDSCQKKRIRASTAVARLSRIHALKRRGMVPCSLFLDQLLQFCSHTKRSGELFCDTVELFSQDSDEAVLHTIKDTLVLSKEYTSWDWDLISSVLKVSRQRGTSVDNIWADRWIWARFTMLKAFDAAIVSNCSAKAVSGSIFLTLSCNLATKPLCDWVPHNKPSFMWDGVRKRTLRSLQVEGEVVVLAAVLSPTRVASTVAHGYFLFLGRLSSSSKGTRCLEKLGVYQHLVSLVSMSSQDIYMKLVVSCLDYTKPGFARTLLTKVLTATSETARLYATNYLRVLLRLELLDFRKWAMELLVTQLYDKSRATLSLGVSVVLCDQENLEALIALRPALLCLGDRGLLLQIRFLSLPSGFKYLLEANVLESELSKWDEVNHLRYVKIVEDVINQAVTWHQRGEDGTYGRRSSNTRQDVFAPVHLYGQLVQHLQGLSYLQQHGSLRQHWETVLLGDMTSLESLLRLKASLWTVGHVGTSPEGFALVSEADVLPAIVKMAQDAPVYSIRGTCFYVLCLLATTAEAVEALASLGWESVQHRHHEAWPIAAD</sequence>
<dbReference type="InterPro" id="IPR011989">
    <property type="entry name" value="ARM-like"/>
</dbReference>
<dbReference type="EMBL" id="ABJB010111223">
    <property type="status" value="NOT_ANNOTATED_CDS"/>
    <property type="molecule type" value="Genomic_DNA"/>
</dbReference>
<name>B7PHW3_IXOSC</name>
<dbReference type="InterPro" id="IPR028267">
    <property type="entry name" value="Pianissimo_N"/>
</dbReference>
<evidence type="ECO:0000259" key="2">
    <source>
        <dbReference type="SMART" id="SM01307"/>
    </source>
</evidence>
<dbReference type="GO" id="GO:0051897">
    <property type="term" value="P:positive regulation of phosphatidylinositol 3-kinase/protein kinase B signal transduction"/>
    <property type="evidence" value="ECO:0000318"/>
    <property type="project" value="GO_Central"/>
</dbReference>
<dbReference type="Pfam" id="PF14666">
    <property type="entry name" value="RICTOR_M"/>
    <property type="match status" value="1"/>
</dbReference>
<dbReference type="EMBL" id="ABJB010897214">
    <property type="status" value="NOT_ANNOTATED_CDS"/>
    <property type="molecule type" value="Genomic_DNA"/>
</dbReference>
<dbReference type="InterPro" id="IPR029452">
    <property type="entry name" value="RICTOR_V"/>
</dbReference>
<accession>B7PHW3</accession>
<dbReference type="Pfam" id="PF14663">
    <property type="entry name" value="RasGEF_N_2"/>
    <property type="match status" value="1"/>
</dbReference>
<dbReference type="InterPro" id="IPR029451">
    <property type="entry name" value="RICTOR_M"/>
</dbReference>
<dbReference type="AlphaFoldDB" id="B7PHW3"/>
<dbReference type="SUPFAM" id="SSF48371">
    <property type="entry name" value="ARM repeat"/>
    <property type="match status" value="2"/>
</dbReference>
<dbReference type="SMART" id="SM01308">
    <property type="entry name" value="RICTOR_N"/>
    <property type="match status" value="1"/>
</dbReference>
<dbReference type="Proteomes" id="UP000001555">
    <property type="component" value="Unassembled WGS sequence"/>
</dbReference>
<reference evidence="5 7" key="1">
    <citation type="submission" date="2008-03" db="EMBL/GenBank/DDBJ databases">
        <title>Annotation of Ixodes scapularis.</title>
        <authorList>
            <consortium name="Ixodes scapularis Genome Project Consortium"/>
            <person name="Caler E."/>
            <person name="Hannick L.I."/>
            <person name="Bidwell S."/>
            <person name="Joardar V."/>
            <person name="Thiagarajan M."/>
            <person name="Amedeo P."/>
            <person name="Galinsky K.J."/>
            <person name="Schobel S."/>
            <person name="Inman J."/>
            <person name="Hostetler J."/>
            <person name="Miller J."/>
            <person name="Hammond M."/>
            <person name="Megy K."/>
            <person name="Lawson D."/>
            <person name="Kodira C."/>
            <person name="Sutton G."/>
            <person name="Meyer J."/>
            <person name="Hill C.A."/>
            <person name="Birren B."/>
            <person name="Nene V."/>
            <person name="Collins F."/>
            <person name="Alarcon-Chaidez F."/>
            <person name="Wikel S."/>
            <person name="Strausberg R."/>
        </authorList>
    </citation>
    <scope>NUCLEOTIDE SEQUENCE [LARGE SCALE GENOMIC DNA]</scope>
    <source>
        <strain evidence="7">Wikel</strain>
        <strain evidence="5">Wikel colony</strain>
    </source>
</reference>
<comment type="similarity">
    <text evidence="1">Belongs to the RICTOR family.</text>
</comment>
<keyword evidence="7" id="KW-1185">Reference proteome</keyword>
<dbReference type="InterPro" id="IPR016024">
    <property type="entry name" value="ARM-type_fold"/>
</dbReference>
<dbReference type="Pfam" id="PF14668">
    <property type="entry name" value="RICTOR_V"/>
    <property type="match status" value="1"/>
</dbReference>
<dbReference type="PANTHER" id="PTHR13298:SF11">
    <property type="entry name" value="RAPAMYCIN-INSENSITIVE COMPANION OF MTOR"/>
    <property type="match status" value="1"/>
</dbReference>
<reference evidence="6" key="2">
    <citation type="submission" date="2020-05" db="UniProtKB">
        <authorList>
            <consortium name="EnsemblMetazoa"/>
        </authorList>
    </citation>
    <scope>IDENTIFICATION</scope>
    <source>
        <strain evidence="6">wikel</strain>
    </source>
</reference>
<dbReference type="EMBL" id="DS715200">
    <property type="protein sequence ID" value="EEC06185.1"/>
    <property type="molecule type" value="Genomic_DNA"/>
</dbReference>
<evidence type="ECO:0000259" key="4">
    <source>
        <dbReference type="SMART" id="SM01310"/>
    </source>
</evidence>